<protein>
    <submittedName>
        <fullName evidence="1">Uncharacterized protein</fullName>
    </submittedName>
</protein>
<evidence type="ECO:0000313" key="2">
    <source>
        <dbReference type="Proteomes" id="UP000752696"/>
    </source>
</evidence>
<dbReference type="Proteomes" id="UP000752696">
    <property type="component" value="Unassembled WGS sequence"/>
</dbReference>
<feature type="non-terminal residue" evidence="1">
    <location>
        <position position="1"/>
    </location>
</feature>
<organism evidence="1 2">
    <name type="scientific">Heterotrigona itama</name>
    <dbReference type="NCBI Taxonomy" id="395501"/>
    <lineage>
        <taxon>Eukaryota</taxon>
        <taxon>Metazoa</taxon>
        <taxon>Ecdysozoa</taxon>
        <taxon>Arthropoda</taxon>
        <taxon>Hexapoda</taxon>
        <taxon>Insecta</taxon>
        <taxon>Pterygota</taxon>
        <taxon>Neoptera</taxon>
        <taxon>Endopterygota</taxon>
        <taxon>Hymenoptera</taxon>
        <taxon>Apocrita</taxon>
        <taxon>Aculeata</taxon>
        <taxon>Apoidea</taxon>
        <taxon>Anthophila</taxon>
        <taxon>Apidae</taxon>
        <taxon>Heterotrigona</taxon>
    </lineage>
</organism>
<keyword evidence="2" id="KW-1185">Reference proteome</keyword>
<dbReference type="AlphaFoldDB" id="A0A6V7GU00"/>
<sequence length="51" mass="6177">GVHTTPFYLLFGTHIELRENLKIRRSIDDEWITMFQEKTPEDSNWSKRKDP</sequence>
<comment type="caution">
    <text evidence="1">The sequence shown here is derived from an EMBL/GenBank/DDBJ whole genome shotgun (WGS) entry which is preliminary data.</text>
</comment>
<dbReference type="OrthoDB" id="8014450at2759"/>
<evidence type="ECO:0000313" key="1">
    <source>
        <dbReference type="EMBL" id="CAD1468488.1"/>
    </source>
</evidence>
<proteinExistence type="predicted"/>
<name>A0A6V7GU00_9HYME</name>
<reference evidence="1" key="1">
    <citation type="submission" date="2020-07" db="EMBL/GenBank/DDBJ databases">
        <authorList>
            <person name="Nazaruddin N."/>
        </authorList>
    </citation>
    <scope>NUCLEOTIDE SEQUENCE</scope>
</reference>
<accession>A0A6V7GU00</accession>
<dbReference type="EMBL" id="CAJDYZ010000635">
    <property type="protein sequence ID" value="CAD1468488.1"/>
    <property type="molecule type" value="Genomic_DNA"/>
</dbReference>
<gene>
    <name evidence="1" type="ORF">MHI_LOCUS50094</name>
</gene>